<dbReference type="Proteomes" id="UP000034617">
    <property type="component" value="Unassembled WGS sequence"/>
</dbReference>
<evidence type="ECO:0000313" key="2">
    <source>
        <dbReference type="EMBL" id="KKT39130.1"/>
    </source>
</evidence>
<gene>
    <name evidence="2" type="ORF">UW22_C0001G0041</name>
</gene>
<proteinExistence type="predicted"/>
<dbReference type="AlphaFoldDB" id="A0A0G1GWX2"/>
<evidence type="ECO:0000313" key="3">
    <source>
        <dbReference type="Proteomes" id="UP000034617"/>
    </source>
</evidence>
<dbReference type="EMBL" id="LCHM01000001">
    <property type="protein sequence ID" value="KKT39130.1"/>
    <property type="molecule type" value="Genomic_DNA"/>
</dbReference>
<accession>A0A0G1GWX2</accession>
<reference evidence="2 3" key="1">
    <citation type="journal article" date="2015" name="Nature">
        <title>rRNA introns, odd ribosomes, and small enigmatic genomes across a large radiation of phyla.</title>
        <authorList>
            <person name="Brown C.T."/>
            <person name="Hug L.A."/>
            <person name="Thomas B.C."/>
            <person name="Sharon I."/>
            <person name="Castelle C.J."/>
            <person name="Singh A."/>
            <person name="Wilkins M.J."/>
            <person name="Williams K.H."/>
            <person name="Banfield J.F."/>
        </authorList>
    </citation>
    <scope>NUCLEOTIDE SEQUENCE [LARGE SCALE GENOMIC DNA]</scope>
</reference>
<sequence>MKKFLLHAGIAIFLSLVIGHWSLVRAAYTLPYPSYMPGNKLYNVSRILDILKGYWYFGNIAQIKYHIGLSDKYVVEAKTLFEYQQYLLAVDALNRSNEEFSVIPEYIRKAMLEGKDVRNLSETVRSAAVKHTEVLTTINATVPKSFLWVPEKSASIQLDIQSLILQSVAIRGRTVSELSE</sequence>
<dbReference type="PATRIC" id="fig|1618447.3.peg.40"/>
<comment type="caution">
    <text evidence="2">The sequence shown here is derived from an EMBL/GenBank/DDBJ whole genome shotgun (WGS) entry which is preliminary data.</text>
</comment>
<protein>
    <recommendedName>
        <fullName evidence="1">DUF5667 domain-containing protein</fullName>
    </recommendedName>
</protein>
<dbReference type="InterPro" id="IPR043725">
    <property type="entry name" value="DUF5667"/>
</dbReference>
<name>A0A0G1GWX2_9BACT</name>
<dbReference type="Pfam" id="PF18915">
    <property type="entry name" value="DUF5667"/>
    <property type="match status" value="1"/>
</dbReference>
<organism evidence="2 3">
    <name type="scientific">Candidatus Gottesmanbacteria bacterium GW2011_GWB1_44_11c</name>
    <dbReference type="NCBI Taxonomy" id="1618447"/>
    <lineage>
        <taxon>Bacteria</taxon>
        <taxon>Candidatus Gottesmaniibacteriota</taxon>
    </lineage>
</organism>
<feature type="domain" description="DUF5667" evidence="1">
    <location>
        <begin position="36"/>
        <end position="144"/>
    </location>
</feature>
<evidence type="ECO:0000259" key="1">
    <source>
        <dbReference type="Pfam" id="PF18915"/>
    </source>
</evidence>